<accession>A0A1G8GL76</accession>
<evidence type="ECO:0000256" key="4">
    <source>
        <dbReference type="ARBA" id="ARBA00022538"/>
    </source>
</evidence>
<proteinExistence type="inferred from homology"/>
<evidence type="ECO:0000313" key="14">
    <source>
        <dbReference type="EMBL" id="SDH95047.1"/>
    </source>
</evidence>
<evidence type="ECO:0000256" key="11">
    <source>
        <dbReference type="HAMAP-Rule" id="MF_01522"/>
    </source>
</evidence>
<dbReference type="EMBL" id="FNCG01000014">
    <property type="protein sequence ID" value="SDH95047.1"/>
    <property type="molecule type" value="Genomic_DNA"/>
</dbReference>
<dbReference type="GO" id="GO:0005886">
    <property type="term" value="C:plasma membrane"/>
    <property type="evidence" value="ECO:0007669"/>
    <property type="project" value="UniProtKB-SubCell"/>
</dbReference>
<name>A0A1G8GL76_9SPHI</name>
<protein>
    <recommendedName>
        <fullName evidence="11">Probable potassium transport system protein Kup</fullName>
    </recommendedName>
</protein>
<dbReference type="InterPro" id="IPR053952">
    <property type="entry name" value="K_trans_C"/>
</dbReference>
<dbReference type="GO" id="GO:0015293">
    <property type="term" value="F:symporter activity"/>
    <property type="evidence" value="ECO:0007669"/>
    <property type="project" value="UniProtKB-UniRule"/>
</dbReference>
<feature type="transmembrane region" description="Helical" evidence="11">
    <location>
        <begin position="243"/>
        <end position="264"/>
    </location>
</feature>
<feature type="transmembrane region" description="Helical" evidence="11">
    <location>
        <begin position="94"/>
        <end position="114"/>
    </location>
</feature>
<evidence type="ECO:0000256" key="10">
    <source>
        <dbReference type="ARBA" id="ARBA00023136"/>
    </source>
</evidence>
<keyword evidence="5 11" id="KW-0812">Transmembrane</keyword>
<keyword evidence="7 11" id="KW-0630">Potassium</keyword>
<feature type="transmembrane region" description="Helical" evidence="11">
    <location>
        <begin position="419"/>
        <end position="440"/>
    </location>
</feature>
<dbReference type="InterPro" id="IPR003855">
    <property type="entry name" value="K+_transporter"/>
</dbReference>
<dbReference type="Proteomes" id="UP000199705">
    <property type="component" value="Unassembled WGS sequence"/>
</dbReference>
<dbReference type="Pfam" id="PF22776">
    <property type="entry name" value="K_trans_C"/>
    <property type="match status" value="1"/>
</dbReference>
<reference evidence="15" key="1">
    <citation type="submission" date="2016-10" db="EMBL/GenBank/DDBJ databases">
        <authorList>
            <person name="Varghese N."/>
            <person name="Submissions S."/>
        </authorList>
    </citation>
    <scope>NUCLEOTIDE SEQUENCE [LARGE SCALE GENOMIC DNA]</scope>
    <source>
        <strain evidence="15">Gh-67</strain>
    </source>
</reference>
<feature type="transmembrane region" description="Helical" evidence="11">
    <location>
        <begin position="12"/>
        <end position="33"/>
    </location>
</feature>
<keyword evidence="4 11" id="KW-0633">Potassium transport</keyword>
<evidence type="ECO:0000313" key="15">
    <source>
        <dbReference type="Proteomes" id="UP000199705"/>
    </source>
</evidence>
<sequence length="669" mass="75354">MNSHVKQLTFAGMIVTLGIIFGDIGTSPLYVFQTLLVEGGKVNPALVLGSISCIFWTLTLQTTFKYIVITLQADNKGEGGIFSLYALVRRYGKWLAIPAIIGAGTLLADGIITPPISVTSAIEGLNLVPAFSTVIVPGNNLILIIVISIILLLFFFQQFGTKVVGSAFGPVMLLWFIMLGVLGTIQITHFPSIFKALNPYYGAHLLMDHPKGFWLLGAVFLCTTGAEALYSDLGHCGRRNIQVSWIFVKTTLILNYLGQGAWVLSQAPGKNFTGVNPFFEIVPHFFLLPAIALATLATIIASQALISGSFTLISEAVSMNFWPRITIKYPSNIRGQIYIPSINWILCIGCILVSLYFRTSSAMTAAYGFSITIAMLSTTILMYYFMRYVKHWPVWLVTIILCLFVTVEFSFFVANAVKILKRLFFVGFEVGLIFTMYTWFKARKINNRFLHFTDIKEKLPLLNALSNDTTINKYATHLIYLTKANNGKQIEEKIIYSIMSRRPKRADTYWFVHIERTDEPYTMEYSVDQIEPGKVIRVEFRLGFRIQPRVNVLFRKVVEDMVERGEIDISSNYPSLKQYNMAADFRFVIMEKFLSYNNVFNVSESFILNSYFAIKKLAQSEAKAFGLDTSETRIEKIPLVVKPVNNIHIKRVDPVTHKAVEGMGKKVFA</sequence>
<dbReference type="RefSeq" id="WP_091172535.1">
    <property type="nucleotide sequence ID" value="NZ_FNCG01000014.1"/>
</dbReference>
<comment type="subcellular location">
    <subcellularLocation>
        <location evidence="11">Cell membrane</location>
        <topology evidence="11">Multi-pass membrane protein</topology>
    </subcellularLocation>
    <subcellularLocation>
        <location evidence="1">Membrane</location>
        <topology evidence="1">Multi-pass membrane protein</topology>
    </subcellularLocation>
</comment>
<gene>
    <name evidence="11" type="primary">kup</name>
    <name evidence="14" type="ORF">SAMN05192573_11496</name>
</gene>
<evidence type="ECO:0000256" key="6">
    <source>
        <dbReference type="ARBA" id="ARBA00022847"/>
    </source>
</evidence>
<dbReference type="Pfam" id="PF02705">
    <property type="entry name" value="K_trans"/>
    <property type="match status" value="1"/>
</dbReference>
<keyword evidence="10 11" id="KW-0472">Membrane</keyword>
<keyword evidence="9 11" id="KW-0406">Ion transport</keyword>
<keyword evidence="15" id="KW-1185">Reference proteome</keyword>
<keyword evidence="3 11" id="KW-1003">Cell membrane</keyword>
<evidence type="ECO:0000259" key="13">
    <source>
        <dbReference type="Pfam" id="PF22776"/>
    </source>
</evidence>
<organism evidence="14 15">
    <name type="scientific">Mucilaginibacter gossypii</name>
    <dbReference type="NCBI Taxonomy" id="551996"/>
    <lineage>
        <taxon>Bacteria</taxon>
        <taxon>Pseudomonadati</taxon>
        <taxon>Bacteroidota</taxon>
        <taxon>Sphingobacteriia</taxon>
        <taxon>Sphingobacteriales</taxon>
        <taxon>Sphingobacteriaceae</taxon>
        <taxon>Mucilaginibacter</taxon>
    </lineage>
</organism>
<evidence type="ECO:0000256" key="9">
    <source>
        <dbReference type="ARBA" id="ARBA00023065"/>
    </source>
</evidence>
<evidence type="ECO:0000256" key="7">
    <source>
        <dbReference type="ARBA" id="ARBA00022958"/>
    </source>
</evidence>
<feature type="transmembrane region" description="Helical" evidence="11">
    <location>
        <begin position="168"/>
        <end position="192"/>
    </location>
</feature>
<dbReference type="InterPro" id="IPR023051">
    <property type="entry name" value="Kup"/>
</dbReference>
<feature type="transmembrane region" description="Helical" evidence="11">
    <location>
        <begin position="363"/>
        <end position="385"/>
    </location>
</feature>
<evidence type="ECO:0000256" key="2">
    <source>
        <dbReference type="ARBA" id="ARBA00022448"/>
    </source>
</evidence>
<feature type="transmembrane region" description="Helical" evidence="11">
    <location>
        <begin position="284"/>
        <end position="317"/>
    </location>
</feature>
<feature type="transmembrane region" description="Helical" evidence="11">
    <location>
        <begin position="134"/>
        <end position="156"/>
    </location>
</feature>
<feature type="transmembrane region" description="Helical" evidence="11">
    <location>
        <begin position="392"/>
        <end position="413"/>
    </location>
</feature>
<keyword evidence="6 11" id="KW-0769">Symport</keyword>
<keyword evidence="8 11" id="KW-1133">Transmembrane helix</keyword>
<feature type="transmembrane region" description="Helical" evidence="11">
    <location>
        <begin position="45"/>
        <end position="68"/>
    </location>
</feature>
<dbReference type="GO" id="GO:0015079">
    <property type="term" value="F:potassium ion transmembrane transporter activity"/>
    <property type="evidence" value="ECO:0007669"/>
    <property type="project" value="UniProtKB-UniRule"/>
</dbReference>
<dbReference type="PANTHER" id="PTHR30540:SF83">
    <property type="entry name" value="K+ POTASSIUM TRANSPORTER"/>
    <property type="match status" value="1"/>
</dbReference>
<comment type="similarity">
    <text evidence="11">Belongs to the HAK/KUP transporter (TC 2.A.72) family.</text>
</comment>
<comment type="function">
    <text evidence="11">Transport of potassium into the cell. Likely operates as a K(+):H(+) symporter.</text>
</comment>
<keyword evidence="2 11" id="KW-0813">Transport</keyword>
<evidence type="ECO:0000256" key="3">
    <source>
        <dbReference type="ARBA" id="ARBA00022475"/>
    </source>
</evidence>
<feature type="transmembrane region" description="Helical" evidence="11">
    <location>
        <begin position="337"/>
        <end position="357"/>
    </location>
</feature>
<evidence type="ECO:0000256" key="8">
    <source>
        <dbReference type="ARBA" id="ARBA00022989"/>
    </source>
</evidence>
<evidence type="ECO:0000256" key="5">
    <source>
        <dbReference type="ARBA" id="ARBA00022692"/>
    </source>
</evidence>
<evidence type="ECO:0000259" key="12">
    <source>
        <dbReference type="Pfam" id="PF02705"/>
    </source>
</evidence>
<feature type="transmembrane region" description="Helical" evidence="11">
    <location>
        <begin position="212"/>
        <end position="231"/>
    </location>
</feature>
<evidence type="ECO:0000256" key="1">
    <source>
        <dbReference type="ARBA" id="ARBA00004141"/>
    </source>
</evidence>
<feature type="domain" description="K+ potassium transporter integral membrane" evidence="12">
    <location>
        <begin position="14"/>
        <end position="452"/>
    </location>
</feature>
<dbReference type="InterPro" id="IPR053951">
    <property type="entry name" value="K_trans_N"/>
</dbReference>
<dbReference type="AlphaFoldDB" id="A0A1G8GL76"/>
<dbReference type="HAMAP" id="MF_01522">
    <property type="entry name" value="Kup"/>
    <property type="match status" value="1"/>
</dbReference>
<feature type="domain" description="K+ potassium transporter C-terminal" evidence="13">
    <location>
        <begin position="476"/>
        <end position="631"/>
    </location>
</feature>
<comment type="catalytic activity">
    <reaction evidence="11">
        <text>K(+)(in) + H(+)(in) = K(+)(out) + H(+)(out)</text>
        <dbReference type="Rhea" id="RHEA:28490"/>
        <dbReference type="ChEBI" id="CHEBI:15378"/>
        <dbReference type="ChEBI" id="CHEBI:29103"/>
    </reaction>
</comment>
<dbReference type="PANTHER" id="PTHR30540">
    <property type="entry name" value="OSMOTIC STRESS POTASSIUM TRANSPORTER"/>
    <property type="match status" value="1"/>
</dbReference>